<evidence type="ECO:0000313" key="8">
    <source>
        <dbReference type="EMBL" id="HGG02962.1"/>
    </source>
</evidence>
<protein>
    <recommendedName>
        <fullName evidence="2">histidine kinase</fullName>
        <ecNumber evidence="2">2.7.13.3</ecNumber>
    </recommendedName>
</protein>
<dbReference type="PANTHER" id="PTHR43065">
    <property type="entry name" value="SENSOR HISTIDINE KINASE"/>
    <property type="match status" value="1"/>
</dbReference>
<dbReference type="SUPFAM" id="SSF47384">
    <property type="entry name" value="Homodimeric domain of signal transducing histidine kinase"/>
    <property type="match status" value="1"/>
</dbReference>
<dbReference type="InterPro" id="IPR003594">
    <property type="entry name" value="HATPase_dom"/>
</dbReference>
<evidence type="ECO:0000256" key="3">
    <source>
        <dbReference type="ARBA" id="ARBA00022553"/>
    </source>
</evidence>
<dbReference type="EMBL" id="DSPX01000202">
    <property type="protein sequence ID" value="HGG02962.1"/>
    <property type="molecule type" value="Genomic_DNA"/>
</dbReference>
<keyword evidence="6" id="KW-0175">Coiled coil</keyword>
<dbReference type="Gene3D" id="3.30.565.10">
    <property type="entry name" value="Histidine kinase-like ATPase, C-terminal domain"/>
    <property type="match status" value="1"/>
</dbReference>
<evidence type="ECO:0000256" key="1">
    <source>
        <dbReference type="ARBA" id="ARBA00000085"/>
    </source>
</evidence>
<sequence>MSDLNVNTKSDSSQGDLEQKVEILTRELGEKDLALQEALQELARMRQHLLHVEKMSMLGEMVSGIAHEINNPINFIYGNLPYVEEHVEDLFSVLEAYDGAYPDKGGEVEEILEEVELDYIQEDLPRVVNSIKVGAERIRDLVISLRNFYRRDEKDMKPADLLAGIESTLVLLNNRYKQNIEVVKQVEKIPQVECHINQVNQVFMNVIGNAIDALLDKHWSEQDGETEEVQQAPRQKRRIEIAVKPSGKHGVLVSVTDNGPGMPPEIRERVFEPFFTTKPIGVGTGLGLSISRQIVVETHGGRMECQSQPGDGTTFTVELPVSQGVRAEFAAER</sequence>
<name>A0A7C3ZMY4_9CYAN</name>
<evidence type="ECO:0000256" key="5">
    <source>
        <dbReference type="ARBA" id="ARBA00023012"/>
    </source>
</evidence>
<gene>
    <name evidence="8" type="ORF">ENR15_20535</name>
</gene>
<dbReference type="InterPro" id="IPR004358">
    <property type="entry name" value="Sig_transdc_His_kin-like_C"/>
</dbReference>
<comment type="catalytic activity">
    <reaction evidence="1">
        <text>ATP + protein L-histidine = ADP + protein N-phospho-L-histidine.</text>
        <dbReference type="EC" id="2.7.13.3"/>
    </reaction>
</comment>
<organism evidence="8">
    <name type="scientific">Planktothricoides sp. SpSt-374</name>
    <dbReference type="NCBI Taxonomy" id="2282167"/>
    <lineage>
        <taxon>Bacteria</taxon>
        <taxon>Bacillati</taxon>
        <taxon>Cyanobacteriota</taxon>
        <taxon>Cyanophyceae</taxon>
        <taxon>Oscillatoriophycideae</taxon>
        <taxon>Oscillatoriales</taxon>
        <taxon>Oscillatoriaceae</taxon>
        <taxon>Planktothricoides</taxon>
    </lineage>
</organism>
<dbReference type="Pfam" id="PF02518">
    <property type="entry name" value="HATPase_c"/>
    <property type="match status" value="1"/>
</dbReference>
<feature type="domain" description="Histidine kinase" evidence="7">
    <location>
        <begin position="64"/>
        <end position="323"/>
    </location>
</feature>
<evidence type="ECO:0000256" key="2">
    <source>
        <dbReference type="ARBA" id="ARBA00012438"/>
    </source>
</evidence>
<accession>A0A7C3ZMY4</accession>
<comment type="caution">
    <text evidence="8">The sequence shown here is derived from an EMBL/GenBank/DDBJ whole genome shotgun (WGS) entry which is preliminary data.</text>
</comment>
<keyword evidence="4 8" id="KW-0808">Transferase</keyword>
<dbReference type="InterPro" id="IPR003661">
    <property type="entry name" value="HisK_dim/P_dom"/>
</dbReference>
<evidence type="ECO:0000256" key="6">
    <source>
        <dbReference type="SAM" id="Coils"/>
    </source>
</evidence>
<dbReference type="SUPFAM" id="SSF55874">
    <property type="entry name" value="ATPase domain of HSP90 chaperone/DNA topoisomerase II/histidine kinase"/>
    <property type="match status" value="1"/>
</dbReference>
<dbReference type="InterPro" id="IPR005467">
    <property type="entry name" value="His_kinase_dom"/>
</dbReference>
<dbReference type="SMART" id="SM00387">
    <property type="entry name" value="HATPase_c"/>
    <property type="match status" value="1"/>
</dbReference>
<dbReference type="Gene3D" id="1.10.287.130">
    <property type="match status" value="1"/>
</dbReference>
<dbReference type="CDD" id="cd00082">
    <property type="entry name" value="HisKA"/>
    <property type="match status" value="1"/>
</dbReference>
<reference evidence="8" key="1">
    <citation type="journal article" date="2020" name="mSystems">
        <title>Genome- and Community-Level Interaction Insights into Carbon Utilization and Element Cycling Functions of Hydrothermarchaeota in Hydrothermal Sediment.</title>
        <authorList>
            <person name="Zhou Z."/>
            <person name="Liu Y."/>
            <person name="Xu W."/>
            <person name="Pan J."/>
            <person name="Luo Z.H."/>
            <person name="Li M."/>
        </authorList>
    </citation>
    <scope>NUCLEOTIDE SEQUENCE [LARGE SCALE GENOMIC DNA]</scope>
    <source>
        <strain evidence="8">SpSt-374</strain>
    </source>
</reference>
<dbReference type="AlphaFoldDB" id="A0A7C3ZMY4"/>
<dbReference type="PROSITE" id="PS50109">
    <property type="entry name" value="HIS_KIN"/>
    <property type="match status" value="1"/>
</dbReference>
<evidence type="ECO:0000256" key="4">
    <source>
        <dbReference type="ARBA" id="ARBA00022777"/>
    </source>
</evidence>
<evidence type="ECO:0000259" key="7">
    <source>
        <dbReference type="PROSITE" id="PS50109"/>
    </source>
</evidence>
<dbReference type="PRINTS" id="PR00344">
    <property type="entry name" value="BCTRLSENSOR"/>
</dbReference>
<feature type="coiled-coil region" evidence="6">
    <location>
        <begin position="21"/>
        <end position="55"/>
    </location>
</feature>
<dbReference type="InterPro" id="IPR036890">
    <property type="entry name" value="HATPase_C_sf"/>
</dbReference>
<keyword evidence="5" id="KW-0902">Two-component regulatory system</keyword>
<dbReference type="GO" id="GO:0000155">
    <property type="term" value="F:phosphorelay sensor kinase activity"/>
    <property type="evidence" value="ECO:0007669"/>
    <property type="project" value="InterPro"/>
</dbReference>
<dbReference type="InterPro" id="IPR036097">
    <property type="entry name" value="HisK_dim/P_sf"/>
</dbReference>
<dbReference type="EC" id="2.7.13.3" evidence="2"/>
<keyword evidence="4 8" id="KW-0418">Kinase</keyword>
<dbReference type="PANTHER" id="PTHR43065:SF48">
    <property type="entry name" value="HISTIDINE KINASE"/>
    <property type="match status" value="1"/>
</dbReference>
<keyword evidence="3" id="KW-0597">Phosphoprotein</keyword>
<proteinExistence type="predicted"/>